<evidence type="ECO:0000256" key="2">
    <source>
        <dbReference type="ARBA" id="ARBA00022676"/>
    </source>
</evidence>
<feature type="domain" description="Glycosyltransferase N-terminal" evidence="4">
    <location>
        <begin position="6"/>
        <end position="57"/>
    </location>
</feature>
<dbReference type="Pfam" id="PF26168">
    <property type="entry name" value="Glyco_transf_N"/>
    <property type="match status" value="1"/>
</dbReference>
<comment type="caution">
    <text evidence="5">The sequence shown here is derived from an EMBL/GenBank/DDBJ whole genome shotgun (WGS) entry which is preliminary data.</text>
</comment>
<proteinExistence type="inferred from homology"/>
<organism evidence="5 6">
    <name type="scientific">Hibiscus sabdariffa</name>
    <name type="common">roselle</name>
    <dbReference type="NCBI Taxonomy" id="183260"/>
    <lineage>
        <taxon>Eukaryota</taxon>
        <taxon>Viridiplantae</taxon>
        <taxon>Streptophyta</taxon>
        <taxon>Embryophyta</taxon>
        <taxon>Tracheophyta</taxon>
        <taxon>Spermatophyta</taxon>
        <taxon>Magnoliopsida</taxon>
        <taxon>eudicotyledons</taxon>
        <taxon>Gunneridae</taxon>
        <taxon>Pentapetalae</taxon>
        <taxon>rosids</taxon>
        <taxon>malvids</taxon>
        <taxon>Malvales</taxon>
        <taxon>Malvaceae</taxon>
        <taxon>Malvoideae</taxon>
        <taxon>Hibiscus</taxon>
    </lineage>
</organism>
<sequence length="522" mass="58096">MGKPHVLVVPYPAQGHVIPLMELSRHLAKQGIKISFVNTEFNHKRVIHAFGKNVDDSGLLQLLSVPDGLEDGEDRNQIGKLTESLCQVMPRQLKDLIHMVNASDDDKISCVLADINLGLALDVAAELGIPTVALWPASMFQLVLNLSIPKHIAEGLIDENGKDPVLLLSGTPLMKDKMFRLSPTTPCIHPTNFLWLNIDAFPSTQKILFDFLRRNNRAVETADWVLCNSCLELEPEGFNLVPKVLPIGPLSAANRLGNLSGNFWLEDPTCMQWLDQQPPGSVIYVAFGSFTVFDQIQFQELALGLELTNRPFLWVVREDITKGRRHVYPQGFVERVGNGGKMVSWAPQGAVLEHPSIACFISHCGWNSTLEGISNGVPFLCWPYFADQFLNESYICDIWKVGLKFERGERGIIGKEEIKSKVEQLAGDDNIRTRAVELKQRVIKTVGEGGNSDKGHLDVWGVFISNYFCSADKSVGPVGCPAAVLLGWANLLASKRYTRFQDVTKPLMKKTIVSWLIVELLF</sequence>
<keyword evidence="2" id="KW-0328">Glycosyltransferase</keyword>
<dbReference type="Pfam" id="PF00201">
    <property type="entry name" value="UDPGT"/>
    <property type="match status" value="1"/>
</dbReference>
<keyword evidence="6" id="KW-1185">Reference proteome</keyword>
<evidence type="ECO:0000256" key="1">
    <source>
        <dbReference type="ARBA" id="ARBA00009995"/>
    </source>
</evidence>
<accession>A0ABR2EVD5</accession>
<gene>
    <name evidence="5" type="ORF">V6N12_059538</name>
</gene>
<evidence type="ECO:0000313" key="5">
    <source>
        <dbReference type="EMBL" id="KAK8565995.1"/>
    </source>
</evidence>
<comment type="similarity">
    <text evidence="1">Belongs to the UDP-glycosyltransferase family.</text>
</comment>
<evidence type="ECO:0000259" key="4">
    <source>
        <dbReference type="Pfam" id="PF26168"/>
    </source>
</evidence>
<protein>
    <recommendedName>
        <fullName evidence="4">Glycosyltransferase N-terminal domain-containing protein</fullName>
    </recommendedName>
</protein>
<dbReference type="PANTHER" id="PTHR11926">
    <property type="entry name" value="GLUCOSYL/GLUCURONOSYL TRANSFERASES"/>
    <property type="match status" value="1"/>
</dbReference>
<reference evidence="5 6" key="1">
    <citation type="journal article" date="2024" name="G3 (Bethesda)">
        <title>Genome assembly of Hibiscus sabdariffa L. provides insights into metabolisms of medicinal natural products.</title>
        <authorList>
            <person name="Kim T."/>
        </authorList>
    </citation>
    <scope>NUCLEOTIDE SEQUENCE [LARGE SCALE GENOMIC DNA]</scope>
    <source>
        <strain evidence="5">TK-2024</strain>
        <tissue evidence="5">Old leaves</tissue>
    </source>
</reference>
<dbReference type="InterPro" id="IPR002213">
    <property type="entry name" value="UDP_glucos_trans"/>
</dbReference>
<dbReference type="EMBL" id="JBBPBM010000010">
    <property type="protein sequence ID" value="KAK8565995.1"/>
    <property type="molecule type" value="Genomic_DNA"/>
</dbReference>
<dbReference type="CDD" id="cd03784">
    <property type="entry name" value="GT1_Gtf-like"/>
    <property type="match status" value="1"/>
</dbReference>
<dbReference type="SUPFAM" id="SSF53756">
    <property type="entry name" value="UDP-Glycosyltransferase/glycogen phosphorylase"/>
    <property type="match status" value="1"/>
</dbReference>
<dbReference type="InterPro" id="IPR058980">
    <property type="entry name" value="Glyco_transf_N"/>
</dbReference>
<dbReference type="Gene3D" id="3.40.50.2000">
    <property type="entry name" value="Glycogen Phosphorylase B"/>
    <property type="match status" value="2"/>
</dbReference>
<evidence type="ECO:0000313" key="6">
    <source>
        <dbReference type="Proteomes" id="UP001472677"/>
    </source>
</evidence>
<name>A0ABR2EVD5_9ROSI</name>
<dbReference type="PANTHER" id="PTHR11926:SF1412">
    <property type="entry name" value="UDP-GLYCOSYLTRANSFERASE 83A1-LIKE"/>
    <property type="match status" value="1"/>
</dbReference>
<evidence type="ECO:0000256" key="3">
    <source>
        <dbReference type="ARBA" id="ARBA00022679"/>
    </source>
</evidence>
<dbReference type="Proteomes" id="UP001472677">
    <property type="component" value="Unassembled WGS sequence"/>
</dbReference>
<keyword evidence="3" id="KW-0808">Transferase</keyword>